<dbReference type="GO" id="GO:0005886">
    <property type="term" value="C:plasma membrane"/>
    <property type="evidence" value="ECO:0007669"/>
    <property type="project" value="UniProtKB-SubCell"/>
</dbReference>
<name>A0A2P8Q834_9ACTN</name>
<accession>A0A2P8Q834</accession>
<evidence type="ECO:0000256" key="7">
    <source>
        <dbReference type="RuleBase" id="RU363032"/>
    </source>
</evidence>
<dbReference type="PANTHER" id="PTHR43386:SF1">
    <property type="entry name" value="D,D-DIPEPTIDE TRANSPORT SYSTEM PERMEASE PROTEIN DDPC-RELATED"/>
    <property type="match status" value="1"/>
</dbReference>
<dbReference type="GO" id="GO:0055085">
    <property type="term" value="P:transmembrane transport"/>
    <property type="evidence" value="ECO:0007669"/>
    <property type="project" value="InterPro"/>
</dbReference>
<feature type="transmembrane region" description="Helical" evidence="7">
    <location>
        <begin position="175"/>
        <end position="194"/>
    </location>
</feature>
<feature type="transmembrane region" description="Helical" evidence="7">
    <location>
        <begin position="148"/>
        <end position="169"/>
    </location>
</feature>
<keyword evidence="2 7" id="KW-0813">Transport</keyword>
<evidence type="ECO:0000256" key="3">
    <source>
        <dbReference type="ARBA" id="ARBA00022475"/>
    </source>
</evidence>
<reference evidence="10 11" key="1">
    <citation type="submission" date="2018-03" db="EMBL/GenBank/DDBJ databases">
        <title>Streptomyces dioscori sp. nov., a novel endophytic actinobacterium isolated from bulbil of Dioscorea bulbifera L.</title>
        <authorList>
            <person name="Zhikuan W."/>
        </authorList>
    </citation>
    <scope>NUCLEOTIDE SEQUENCE [LARGE SCALE GENOMIC DNA]</scope>
    <source>
        <strain evidence="10 11">A217</strain>
    </source>
</reference>
<comment type="similarity">
    <text evidence="7">Belongs to the binding-protein-dependent transport system permease family.</text>
</comment>
<dbReference type="RefSeq" id="WP_107017036.1">
    <property type="nucleotide sequence ID" value="NZ_KZ679042.1"/>
</dbReference>
<dbReference type="Gene3D" id="1.10.3720.10">
    <property type="entry name" value="MetI-like"/>
    <property type="match status" value="1"/>
</dbReference>
<dbReference type="AlphaFoldDB" id="A0A2P8Q834"/>
<evidence type="ECO:0000256" key="2">
    <source>
        <dbReference type="ARBA" id="ARBA00022448"/>
    </source>
</evidence>
<dbReference type="InterPro" id="IPR000515">
    <property type="entry name" value="MetI-like"/>
</dbReference>
<protein>
    <submittedName>
        <fullName evidence="10">Peptide ABC transporter permease</fullName>
    </submittedName>
</protein>
<dbReference type="OrthoDB" id="9812701at2"/>
<evidence type="ECO:0000313" key="10">
    <source>
        <dbReference type="EMBL" id="PSM42400.1"/>
    </source>
</evidence>
<gene>
    <name evidence="10" type="ORF">C6Y14_14315</name>
</gene>
<evidence type="ECO:0000256" key="6">
    <source>
        <dbReference type="ARBA" id="ARBA00023136"/>
    </source>
</evidence>
<evidence type="ECO:0000256" key="1">
    <source>
        <dbReference type="ARBA" id="ARBA00004651"/>
    </source>
</evidence>
<dbReference type="InterPro" id="IPR050366">
    <property type="entry name" value="BP-dependent_transpt_permease"/>
</dbReference>
<comment type="caution">
    <text evidence="10">The sequence shown here is derived from an EMBL/GenBank/DDBJ whole genome shotgun (WGS) entry which is preliminary data.</text>
</comment>
<feature type="compositionally biased region" description="Low complexity" evidence="8">
    <location>
        <begin position="1"/>
        <end position="17"/>
    </location>
</feature>
<keyword evidence="4 7" id="KW-0812">Transmembrane</keyword>
<evidence type="ECO:0000313" key="11">
    <source>
        <dbReference type="Proteomes" id="UP000240429"/>
    </source>
</evidence>
<evidence type="ECO:0000256" key="4">
    <source>
        <dbReference type="ARBA" id="ARBA00022692"/>
    </source>
</evidence>
<dbReference type="EMBL" id="PYBJ01000008">
    <property type="protein sequence ID" value="PSM42400.1"/>
    <property type="molecule type" value="Genomic_DNA"/>
</dbReference>
<feature type="transmembrane region" description="Helical" evidence="7">
    <location>
        <begin position="279"/>
        <end position="299"/>
    </location>
</feature>
<feature type="transmembrane region" description="Helical" evidence="7">
    <location>
        <begin position="51"/>
        <end position="72"/>
    </location>
</feature>
<proteinExistence type="inferred from homology"/>
<dbReference type="PROSITE" id="PS50928">
    <property type="entry name" value="ABC_TM1"/>
    <property type="match status" value="1"/>
</dbReference>
<organism evidence="10 11">
    <name type="scientific">Streptomyces dioscori</name>
    <dbReference type="NCBI Taxonomy" id="2109333"/>
    <lineage>
        <taxon>Bacteria</taxon>
        <taxon>Bacillati</taxon>
        <taxon>Actinomycetota</taxon>
        <taxon>Actinomycetes</taxon>
        <taxon>Kitasatosporales</taxon>
        <taxon>Streptomycetaceae</taxon>
        <taxon>Streptomyces</taxon>
        <taxon>Streptomyces aurantiacus group</taxon>
    </lineage>
</organism>
<evidence type="ECO:0000259" key="9">
    <source>
        <dbReference type="PROSITE" id="PS50928"/>
    </source>
</evidence>
<feature type="transmembrane region" description="Helical" evidence="7">
    <location>
        <begin position="234"/>
        <end position="259"/>
    </location>
</feature>
<evidence type="ECO:0000256" key="5">
    <source>
        <dbReference type="ARBA" id="ARBA00022989"/>
    </source>
</evidence>
<keyword evidence="5 7" id="KW-1133">Transmembrane helix</keyword>
<feature type="region of interest" description="Disordered" evidence="8">
    <location>
        <begin position="1"/>
        <end position="43"/>
    </location>
</feature>
<keyword evidence="11" id="KW-1185">Reference proteome</keyword>
<keyword evidence="6 7" id="KW-0472">Membrane</keyword>
<dbReference type="PANTHER" id="PTHR43386">
    <property type="entry name" value="OLIGOPEPTIDE TRANSPORT SYSTEM PERMEASE PROTEIN APPC"/>
    <property type="match status" value="1"/>
</dbReference>
<sequence>MTTLETEGATEAGEAATPMSPSARLRRRVGLRPRPPGHGDRRRWAAPLRSPGLLAAYLWIAVILLAAIHPGLFAAGDPLRQDGSQILLAPGADHLFGTDDFGRDQFTRAVWGTRLSLQAAVVAVAIGLVSGSLIGLVAGALRGRADSILMRIIDIMLAVPSLIVSLAIISALGRGTLNIAVAIGINSTAGFARLMRSEVLKVSNAKYVEASVFAGHGYVRRLFKHVVPNASRSVLAAATMDIGTAILTVAALSFLGLGAPPPTPEWGLLVAEGRTFIGVQWWLSLLPGLVIVLTVLAVYRVGRSFNRGRTRVVA</sequence>
<dbReference type="SUPFAM" id="SSF161098">
    <property type="entry name" value="MetI-like"/>
    <property type="match status" value="1"/>
</dbReference>
<dbReference type="Proteomes" id="UP000240429">
    <property type="component" value="Unassembled WGS sequence"/>
</dbReference>
<dbReference type="Pfam" id="PF00528">
    <property type="entry name" value="BPD_transp_1"/>
    <property type="match status" value="1"/>
</dbReference>
<evidence type="ECO:0000256" key="8">
    <source>
        <dbReference type="SAM" id="MobiDB-lite"/>
    </source>
</evidence>
<dbReference type="CDD" id="cd06261">
    <property type="entry name" value="TM_PBP2"/>
    <property type="match status" value="1"/>
</dbReference>
<keyword evidence="3" id="KW-1003">Cell membrane</keyword>
<feature type="domain" description="ABC transmembrane type-1" evidence="9">
    <location>
        <begin position="113"/>
        <end position="302"/>
    </location>
</feature>
<feature type="transmembrane region" description="Helical" evidence="7">
    <location>
        <begin position="117"/>
        <end position="141"/>
    </location>
</feature>
<comment type="subcellular location">
    <subcellularLocation>
        <location evidence="1 7">Cell membrane</location>
        <topology evidence="1 7">Multi-pass membrane protein</topology>
    </subcellularLocation>
</comment>
<dbReference type="InterPro" id="IPR035906">
    <property type="entry name" value="MetI-like_sf"/>
</dbReference>